<accession>A0A4V4HGY8</accession>
<dbReference type="OrthoDB" id="3066350at2759"/>
<evidence type="ECO:0000256" key="1">
    <source>
        <dbReference type="SAM" id="Coils"/>
    </source>
</evidence>
<reference evidence="3 4" key="1">
    <citation type="journal article" date="2019" name="Nat. Ecol. Evol.">
        <title>Megaphylogeny resolves global patterns of mushroom evolution.</title>
        <authorList>
            <person name="Varga T."/>
            <person name="Krizsan K."/>
            <person name="Foldi C."/>
            <person name="Dima B."/>
            <person name="Sanchez-Garcia M."/>
            <person name="Sanchez-Ramirez S."/>
            <person name="Szollosi G.J."/>
            <person name="Szarkandi J.G."/>
            <person name="Papp V."/>
            <person name="Albert L."/>
            <person name="Andreopoulos W."/>
            <person name="Angelini C."/>
            <person name="Antonin V."/>
            <person name="Barry K.W."/>
            <person name="Bougher N.L."/>
            <person name="Buchanan P."/>
            <person name="Buyck B."/>
            <person name="Bense V."/>
            <person name="Catcheside P."/>
            <person name="Chovatia M."/>
            <person name="Cooper J."/>
            <person name="Damon W."/>
            <person name="Desjardin D."/>
            <person name="Finy P."/>
            <person name="Geml J."/>
            <person name="Haridas S."/>
            <person name="Hughes K."/>
            <person name="Justo A."/>
            <person name="Karasinski D."/>
            <person name="Kautmanova I."/>
            <person name="Kiss B."/>
            <person name="Kocsube S."/>
            <person name="Kotiranta H."/>
            <person name="LaButti K.M."/>
            <person name="Lechner B.E."/>
            <person name="Liimatainen K."/>
            <person name="Lipzen A."/>
            <person name="Lukacs Z."/>
            <person name="Mihaltcheva S."/>
            <person name="Morgado L.N."/>
            <person name="Niskanen T."/>
            <person name="Noordeloos M.E."/>
            <person name="Ohm R.A."/>
            <person name="Ortiz-Santana B."/>
            <person name="Ovrebo C."/>
            <person name="Racz N."/>
            <person name="Riley R."/>
            <person name="Savchenko A."/>
            <person name="Shiryaev A."/>
            <person name="Soop K."/>
            <person name="Spirin V."/>
            <person name="Szebenyi C."/>
            <person name="Tomsovsky M."/>
            <person name="Tulloss R.E."/>
            <person name="Uehling J."/>
            <person name="Grigoriev I.V."/>
            <person name="Vagvolgyi C."/>
            <person name="Papp T."/>
            <person name="Martin F.M."/>
            <person name="Miettinen O."/>
            <person name="Hibbett D.S."/>
            <person name="Nagy L.G."/>
        </authorList>
    </citation>
    <scope>NUCLEOTIDE SEQUENCE [LARGE SCALE GENOMIC DNA]</scope>
    <source>
        <strain evidence="3 4">CBS 962.96</strain>
    </source>
</reference>
<name>A0A4V4HGY8_DENBC</name>
<organism evidence="3 4">
    <name type="scientific">Dendrothele bispora (strain CBS 962.96)</name>
    <dbReference type="NCBI Taxonomy" id="1314807"/>
    <lineage>
        <taxon>Eukaryota</taxon>
        <taxon>Fungi</taxon>
        <taxon>Dikarya</taxon>
        <taxon>Basidiomycota</taxon>
        <taxon>Agaricomycotina</taxon>
        <taxon>Agaricomycetes</taxon>
        <taxon>Agaricomycetidae</taxon>
        <taxon>Agaricales</taxon>
        <taxon>Agaricales incertae sedis</taxon>
        <taxon>Dendrothele</taxon>
    </lineage>
</organism>
<feature type="compositionally biased region" description="Polar residues" evidence="2">
    <location>
        <begin position="169"/>
        <end position="187"/>
    </location>
</feature>
<proteinExistence type="predicted"/>
<feature type="compositionally biased region" description="Polar residues" evidence="2">
    <location>
        <begin position="195"/>
        <end position="204"/>
    </location>
</feature>
<evidence type="ECO:0000313" key="4">
    <source>
        <dbReference type="Proteomes" id="UP000297245"/>
    </source>
</evidence>
<evidence type="ECO:0000256" key="2">
    <source>
        <dbReference type="SAM" id="MobiDB-lite"/>
    </source>
</evidence>
<keyword evidence="4" id="KW-1185">Reference proteome</keyword>
<feature type="region of interest" description="Disordered" evidence="2">
    <location>
        <begin position="149"/>
        <end position="240"/>
    </location>
</feature>
<gene>
    <name evidence="3" type="ORF">K435DRAFT_793996</name>
</gene>
<dbReference type="AlphaFoldDB" id="A0A4V4HGY8"/>
<feature type="compositionally biased region" description="Acidic residues" evidence="2">
    <location>
        <begin position="221"/>
        <end position="232"/>
    </location>
</feature>
<protein>
    <submittedName>
        <fullName evidence="3">Uncharacterized protein</fullName>
    </submittedName>
</protein>
<keyword evidence="1" id="KW-0175">Coiled coil</keyword>
<sequence length="581" mass="65888">MPRVRSRSEISESDYVLHEKVKLVPCVTMAQAHLIYDEDIEASLKDTVQRLELQQAINSDLMVELKENQKQLDEARQELEETRQRLEKRYLTVGQLRARITELQIDLEIAQARNVELVKTYTVDNSGRSRKNNGQARIEEAHGKEAIAVHSSDDSHGEGQIQIEGEKVVSTSVNSESKTRDVPTSNDSDTEKNSVKGSQVQDQIKQVRRAEDVRIASVDSNESETADPDDSDNSSISDSEASKLRDTAAIVSYGLLTYPADAIGKTWFQKAFSYLNVDLGLHYQQLLLKWIDLERHYGWNSGEQKVISTEFRPVEVQLWIKDGRYVHLLHTWVRAEEIEGFAERFWKWWNLLQPEWRLRSDLTTRPAPFSLTESTGIDASWNVLNVCGQNGWLSLLTCIKWWGVGLQYQGADRIPELKRDWEAAVDDMARVLDAVLRLPLRLPIFNASPAHAASTRSGCLIKHCRPTLKRSLPQLGANGRMNTHRLFSLIPGHDDYRTTGRSTTTHTYAVLEQTLRQLGVTALVIAGGQPAHRLTEDFLSLAFSRTIRTQTIFFLAKNADFSYSSSLEATYVELKTEYSGT</sequence>
<evidence type="ECO:0000313" key="3">
    <source>
        <dbReference type="EMBL" id="THV00656.1"/>
    </source>
</evidence>
<dbReference type="EMBL" id="ML179101">
    <property type="protein sequence ID" value="THV00656.1"/>
    <property type="molecule type" value="Genomic_DNA"/>
</dbReference>
<dbReference type="Proteomes" id="UP000297245">
    <property type="component" value="Unassembled WGS sequence"/>
</dbReference>
<feature type="coiled-coil region" evidence="1">
    <location>
        <begin position="58"/>
        <end position="120"/>
    </location>
</feature>